<protein>
    <recommendedName>
        <fullName evidence="8">Probable membrane transporter protein</fullName>
    </recommendedName>
</protein>
<evidence type="ECO:0000256" key="5">
    <source>
        <dbReference type="ARBA" id="ARBA00022692"/>
    </source>
</evidence>
<dbReference type="InterPro" id="IPR052017">
    <property type="entry name" value="TSUP"/>
</dbReference>
<evidence type="ECO:0000313" key="9">
    <source>
        <dbReference type="EMBL" id="ETX01427.1"/>
    </source>
</evidence>
<feature type="transmembrane region" description="Helical" evidence="8">
    <location>
        <begin position="126"/>
        <end position="156"/>
    </location>
</feature>
<proteinExistence type="inferred from homology"/>
<organism evidence="9 10">
    <name type="scientific">Entotheonella factor</name>
    <dbReference type="NCBI Taxonomy" id="1429438"/>
    <lineage>
        <taxon>Bacteria</taxon>
        <taxon>Pseudomonadati</taxon>
        <taxon>Nitrospinota/Tectimicrobiota group</taxon>
        <taxon>Candidatus Tectimicrobiota</taxon>
        <taxon>Candidatus Entotheonellia</taxon>
        <taxon>Candidatus Entotheonellales</taxon>
        <taxon>Candidatus Entotheonellaceae</taxon>
        <taxon>Candidatus Entotheonella</taxon>
    </lineage>
</organism>
<keyword evidence="3" id="KW-0813">Transport</keyword>
<dbReference type="Pfam" id="PF01925">
    <property type="entry name" value="TauE"/>
    <property type="match status" value="1"/>
</dbReference>
<keyword evidence="7 8" id="KW-0472">Membrane</keyword>
<name>W4LVM8_ENTF1</name>
<evidence type="ECO:0000256" key="7">
    <source>
        <dbReference type="ARBA" id="ARBA00023136"/>
    </source>
</evidence>
<feature type="transmembrane region" description="Helical" evidence="8">
    <location>
        <begin position="102"/>
        <end position="120"/>
    </location>
</feature>
<evidence type="ECO:0000256" key="6">
    <source>
        <dbReference type="ARBA" id="ARBA00022989"/>
    </source>
</evidence>
<dbReference type="GO" id="GO:0005886">
    <property type="term" value="C:plasma membrane"/>
    <property type="evidence" value="ECO:0007669"/>
    <property type="project" value="UniProtKB-SubCell"/>
</dbReference>
<feature type="transmembrane region" description="Helical" evidence="8">
    <location>
        <begin position="168"/>
        <end position="187"/>
    </location>
</feature>
<dbReference type="PANTHER" id="PTHR30269:SF37">
    <property type="entry name" value="MEMBRANE TRANSPORTER PROTEIN"/>
    <property type="match status" value="1"/>
</dbReference>
<dbReference type="HOGENOM" id="CLU_054750_1_0_7"/>
<feature type="transmembrane region" description="Helical" evidence="8">
    <location>
        <begin position="6"/>
        <end position="33"/>
    </location>
</feature>
<comment type="caution">
    <text evidence="9">The sequence shown here is derived from an EMBL/GenBank/DDBJ whole genome shotgun (WGS) entry which is preliminary data.</text>
</comment>
<comment type="subcellular location">
    <subcellularLocation>
        <location evidence="1 8">Cell membrane</location>
        <topology evidence="1 8">Multi-pass membrane protein</topology>
    </subcellularLocation>
</comment>
<feature type="transmembrane region" description="Helical" evidence="8">
    <location>
        <begin position="45"/>
        <end position="65"/>
    </location>
</feature>
<feature type="transmembrane region" description="Helical" evidence="8">
    <location>
        <begin position="193"/>
        <end position="211"/>
    </location>
</feature>
<feature type="transmembrane region" description="Helical" evidence="8">
    <location>
        <begin position="71"/>
        <end position="90"/>
    </location>
</feature>
<dbReference type="InterPro" id="IPR002781">
    <property type="entry name" value="TM_pro_TauE-like"/>
</dbReference>
<feature type="transmembrane region" description="Helical" evidence="8">
    <location>
        <begin position="223"/>
        <end position="241"/>
    </location>
</feature>
<evidence type="ECO:0000256" key="3">
    <source>
        <dbReference type="ARBA" id="ARBA00022448"/>
    </source>
</evidence>
<evidence type="ECO:0000256" key="4">
    <source>
        <dbReference type="ARBA" id="ARBA00022475"/>
    </source>
</evidence>
<sequence>MGTNSSWLLSFGVMLAAGLVRGFAGFGAAMIIMPGLSLIYRPVDALAILTVIDLPATLQLLPAAIRQAQWRQVLLLSSGAAVAIPLGLWIMVSVDRDIMRRVIAAMVLLYVTVLALGWRYRTTPGSLLILGVGAVSGFLGGSTGMGGPPVIVFLMSGSHQASVIRGSILAYFAVTTVIYLGLFGWRYDLLTPQMWWHALVLTPVYVGATWLGSRLFRQASEPIYRWVTLVFLACLAIVVLFY</sequence>
<keyword evidence="4 8" id="KW-1003">Cell membrane</keyword>
<keyword evidence="6 8" id="KW-1133">Transmembrane helix</keyword>
<dbReference type="AlphaFoldDB" id="W4LVM8"/>
<keyword evidence="5 8" id="KW-0812">Transmembrane</keyword>
<evidence type="ECO:0000256" key="2">
    <source>
        <dbReference type="ARBA" id="ARBA00009142"/>
    </source>
</evidence>
<comment type="similarity">
    <text evidence="2 8">Belongs to the 4-toluene sulfonate uptake permease (TSUP) (TC 2.A.102) family.</text>
</comment>
<reference evidence="9 10" key="1">
    <citation type="journal article" date="2014" name="Nature">
        <title>An environmental bacterial taxon with a large and distinct metabolic repertoire.</title>
        <authorList>
            <person name="Wilson M.C."/>
            <person name="Mori T."/>
            <person name="Ruckert C."/>
            <person name="Uria A.R."/>
            <person name="Helf M.J."/>
            <person name="Takada K."/>
            <person name="Gernert C."/>
            <person name="Steffens U.A."/>
            <person name="Heycke N."/>
            <person name="Schmitt S."/>
            <person name="Rinke C."/>
            <person name="Helfrich E.J."/>
            <person name="Brachmann A.O."/>
            <person name="Gurgui C."/>
            <person name="Wakimoto T."/>
            <person name="Kracht M."/>
            <person name="Crusemann M."/>
            <person name="Hentschel U."/>
            <person name="Abe I."/>
            <person name="Matsunaga S."/>
            <person name="Kalinowski J."/>
            <person name="Takeyama H."/>
            <person name="Piel J."/>
        </authorList>
    </citation>
    <scope>NUCLEOTIDE SEQUENCE [LARGE SCALE GENOMIC DNA]</scope>
    <source>
        <strain evidence="10">TSY1</strain>
    </source>
</reference>
<keyword evidence="10" id="KW-1185">Reference proteome</keyword>
<dbReference type="EMBL" id="AZHW01000233">
    <property type="protein sequence ID" value="ETX01427.1"/>
    <property type="molecule type" value="Genomic_DNA"/>
</dbReference>
<dbReference type="Proteomes" id="UP000019141">
    <property type="component" value="Unassembled WGS sequence"/>
</dbReference>
<evidence type="ECO:0000256" key="1">
    <source>
        <dbReference type="ARBA" id="ARBA00004651"/>
    </source>
</evidence>
<gene>
    <name evidence="9" type="ORF">ETSY1_07450</name>
</gene>
<dbReference type="PANTHER" id="PTHR30269">
    <property type="entry name" value="TRANSMEMBRANE PROTEIN YFCA"/>
    <property type="match status" value="1"/>
</dbReference>
<accession>W4LVM8</accession>
<evidence type="ECO:0000313" key="10">
    <source>
        <dbReference type="Proteomes" id="UP000019141"/>
    </source>
</evidence>
<evidence type="ECO:0000256" key="8">
    <source>
        <dbReference type="RuleBase" id="RU363041"/>
    </source>
</evidence>